<dbReference type="GO" id="GO:0071218">
    <property type="term" value="P:cellular response to misfolded protein"/>
    <property type="evidence" value="ECO:0007669"/>
    <property type="project" value="TreeGrafter"/>
</dbReference>
<evidence type="ECO:0000313" key="7">
    <source>
        <dbReference type="EMBL" id="KTC66608.1"/>
    </source>
</evidence>
<protein>
    <recommendedName>
        <fullName evidence="2">RING-type E3 ubiquitin transferase</fullName>
        <ecNumber evidence="2">2.3.2.27</ecNumber>
    </recommendedName>
</protein>
<evidence type="ECO:0000256" key="4">
    <source>
        <dbReference type="ARBA" id="ARBA00022737"/>
    </source>
</evidence>
<dbReference type="InterPro" id="IPR003613">
    <property type="entry name" value="Ubox_domain"/>
</dbReference>
<dbReference type="EC" id="2.3.2.27" evidence="2"/>
<dbReference type="OrthoDB" id="5637399at2"/>
<dbReference type="GO" id="GO:0061630">
    <property type="term" value="F:ubiquitin protein ligase activity"/>
    <property type="evidence" value="ECO:0007669"/>
    <property type="project" value="UniProtKB-EC"/>
</dbReference>
<dbReference type="Pfam" id="PF04564">
    <property type="entry name" value="U-box"/>
    <property type="match status" value="2"/>
</dbReference>
<keyword evidence="8" id="KW-1185">Reference proteome</keyword>
<reference evidence="7 8" key="1">
    <citation type="submission" date="2015-11" db="EMBL/GenBank/DDBJ databases">
        <title>Identification of large and diverse effector repertoires of 38 Legionella species.</title>
        <authorList>
            <person name="Burstein D."/>
            <person name="Amaro F."/>
            <person name="Zusman T."/>
            <person name="Lifshitz Z."/>
            <person name="Cohen O."/>
            <person name="Gilbert J.A."/>
            <person name="Pupko T."/>
            <person name="Shuman H.A."/>
            <person name="Segal G."/>
        </authorList>
    </citation>
    <scope>NUCLEOTIDE SEQUENCE [LARGE SCALE GENOMIC DNA]</scope>
    <source>
        <strain evidence="7 8">1762-AUS-E</strain>
    </source>
</reference>
<sequence length="217" mass="24933">MMGLNFIFSFFGRKANLKNTRKEQRLSDARSEANACHPKISPPSLICSISLSLLREPVITPEGFIYEKSYILEALRRKKVDPQTNTPLTAADLADFPEILTYVEIFQERVSAFNEKYEDYITAAREYAHNKFHQVPELFRCPLSGEIFKEPVITSDGTIYELTSLRAHTEIKADYVPFPEFKDQINIFLFQRKEEGLLTSTTDNSTSGDTMRGFNRK</sequence>
<evidence type="ECO:0000259" key="6">
    <source>
        <dbReference type="PROSITE" id="PS51698"/>
    </source>
</evidence>
<evidence type="ECO:0000313" key="8">
    <source>
        <dbReference type="Proteomes" id="UP000054859"/>
    </source>
</evidence>
<name>A0A0W0R6D9_9GAMM</name>
<dbReference type="CDD" id="cd16453">
    <property type="entry name" value="RING-Ubox"/>
    <property type="match status" value="2"/>
</dbReference>
<dbReference type="STRING" id="45056.Lade_1266"/>
<keyword evidence="3" id="KW-0808">Transferase</keyword>
<dbReference type="AlphaFoldDB" id="A0A0W0R6D9"/>
<accession>A0A0W0R6D9</accession>
<dbReference type="GO" id="GO:0005737">
    <property type="term" value="C:cytoplasm"/>
    <property type="evidence" value="ECO:0007669"/>
    <property type="project" value="TreeGrafter"/>
</dbReference>
<feature type="domain" description="U-box" evidence="6">
    <location>
        <begin position="134"/>
        <end position="168"/>
    </location>
</feature>
<comment type="caution">
    <text evidence="7">The sequence shown here is derived from an EMBL/GenBank/DDBJ whole genome shotgun (WGS) entry which is preliminary data.</text>
</comment>
<feature type="domain" description="U-box" evidence="6">
    <location>
        <begin position="40"/>
        <end position="113"/>
    </location>
</feature>
<dbReference type="GO" id="GO:0045862">
    <property type="term" value="P:positive regulation of proteolysis"/>
    <property type="evidence" value="ECO:0007669"/>
    <property type="project" value="TreeGrafter"/>
</dbReference>
<dbReference type="GO" id="GO:0000209">
    <property type="term" value="P:protein polyubiquitination"/>
    <property type="evidence" value="ECO:0007669"/>
    <property type="project" value="TreeGrafter"/>
</dbReference>
<dbReference type="InterPro" id="IPR013083">
    <property type="entry name" value="Znf_RING/FYVE/PHD"/>
</dbReference>
<dbReference type="EMBL" id="LNKA01000001">
    <property type="protein sequence ID" value="KTC66608.1"/>
    <property type="molecule type" value="Genomic_DNA"/>
</dbReference>
<dbReference type="SUPFAM" id="SSF57850">
    <property type="entry name" value="RING/U-box"/>
    <property type="match status" value="2"/>
</dbReference>
<dbReference type="PANTHER" id="PTHR46803:SF2">
    <property type="entry name" value="E3 UBIQUITIN-PROTEIN LIGASE CHIP"/>
    <property type="match status" value="1"/>
</dbReference>
<dbReference type="RefSeq" id="WP_058462267.1">
    <property type="nucleotide sequence ID" value="NZ_CAAAHS010000010.1"/>
</dbReference>
<evidence type="ECO:0000256" key="3">
    <source>
        <dbReference type="ARBA" id="ARBA00022679"/>
    </source>
</evidence>
<dbReference type="GO" id="GO:0043161">
    <property type="term" value="P:proteasome-mediated ubiquitin-dependent protein catabolic process"/>
    <property type="evidence" value="ECO:0007669"/>
    <property type="project" value="TreeGrafter"/>
</dbReference>
<evidence type="ECO:0000256" key="2">
    <source>
        <dbReference type="ARBA" id="ARBA00012483"/>
    </source>
</evidence>
<evidence type="ECO:0000256" key="1">
    <source>
        <dbReference type="ARBA" id="ARBA00000900"/>
    </source>
</evidence>
<dbReference type="GO" id="GO:0006515">
    <property type="term" value="P:protein quality control for misfolded or incompletely synthesized proteins"/>
    <property type="evidence" value="ECO:0007669"/>
    <property type="project" value="TreeGrafter"/>
</dbReference>
<dbReference type="PATRIC" id="fig|45056.6.peg.1307"/>
<dbReference type="PROSITE" id="PS51698">
    <property type="entry name" value="U_BOX"/>
    <property type="match status" value="2"/>
</dbReference>
<keyword evidence="4" id="KW-0677">Repeat</keyword>
<dbReference type="Proteomes" id="UP000054859">
    <property type="component" value="Unassembled WGS sequence"/>
</dbReference>
<dbReference type="Gene3D" id="3.30.40.10">
    <property type="entry name" value="Zinc/RING finger domain, C3HC4 (zinc finger)"/>
    <property type="match status" value="2"/>
</dbReference>
<gene>
    <name evidence="7" type="ORF">Lade_1266</name>
</gene>
<organism evidence="7 8">
    <name type="scientific">Legionella adelaidensis</name>
    <dbReference type="NCBI Taxonomy" id="45056"/>
    <lineage>
        <taxon>Bacteria</taxon>
        <taxon>Pseudomonadati</taxon>
        <taxon>Pseudomonadota</taxon>
        <taxon>Gammaproteobacteria</taxon>
        <taxon>Legionellales</taxon>
        <taxon>Legionellaceae</taxon>
        <taxon>Legionella</taxon>
    </lineage>
</organism>
<proteinExistence type="predicted"/>
<dbReference type="SMART" id="SM00504">
    <property type="entry name" value="Ubox"/>
    <property type="match status" value="2"/>
</dbReference>
<dbReference type="PANTHER" id="PTHR46803">
    <property type="entry name" value="E3 UBIQUITIN-PROTEIN LIGASE CHIP"/>
    <property type="match status" value="1"/>
</dbReference>
<comment type="catalytic activity">
    <reaction evidence="1">
        <text>S-ubiquitinyl-[E2 ubiquitin-conjugating enzyme]-L-cysteine + [acceptor protein]-L-lysine = [E2 ubiquitin-conjugating enzyme]-L-cysteine + N(6)-ubiquitinyl-[acceptor protein]-L-lysine.</text>
        <dbReference type="EC" id="2.3.2.27"/>
    </reaction>
</comment>
<keyword evidence="5" id="KW-0833">Ubl conjugation pathway</keyword>
<evidence type="ECO:0000256" key="5">
    <source>
        <dbReference type="ARBA" id="ARBA00022786"/>
    </source>
</evidence>
<dbReference type="GO" id="GO:0051087">
    <property type="term" value="F:protein-folding chaperone binding"/>
    <property type="evidence" value="ECO:0007669"/>
    <property type="project" value="TreeGrafter"/>
</dbReference>